<accession>A0ACB8MMB9</accession>
<organism evidence="1 2">
    <name type="scientific">Citrus sinensis</name>
    <name type="common">Sweet orange</name>
    <name type="synonym">Citrus aurantium var. sinensis</name>
    <dbReference type="NCBI Taxonomy" id="2711"/>
    <lineage>
        <taxon>Eukaryota</taxon>
        <taxon>Viridiplantae</taxon>
        <taxon>Streptophyta</taxon>
        <taxon>Embryophyta</taxon>
        <taxon>Tracheophyta</taxon>
        <taxon>Spermatophyta</taxon>
        <taxon>Magnoliopsida</taxon>
        <taxon>eudicotyledons</taxon>
        <taxon>Gunneridae</taxon>
        <taxon>Pentapetalae</taxon>
        <taxon>rosids</taxon>
        <taxon>malvids</taxon>
        <taxon>Sapindales</taxon>
        <taxon>Rutaceae</taxon>
        <taxon>Aurantioideae</taxon>
        <taxon>Citrus</taxon>
    </lineage>
</organism>
<name>A0ACB8MMB9_CITSI</name>
<keyword evidence="2" id="KW-1185">Reference proteome</keyword>
<protein>
    <submittedName>
        <fullName evidence="1">Potassium transporter 19</fullName>
    </submittedName>
</protein>
<proteinExistence type="predicted"/>
<evidence type="ECO:0000313" key="1">
    <source>
        <dbReference type="EMBL" id="KAH9786310.1"/>
    </source>
</evidence>
<reference evidence="2" key="1">
    <citation type="journal article" date="2023" name="Hortic. Res.">
        <title>A chromosome-level phased genome enabling allele-level studies in sweet orange: a case study on citrus Huanglongbing tolerance.</title>
        <authorList>
            <person name="Wu B."/>
            <person name="Yu Q."/>
            <person name="Deng Z."/>
            <person name="Duan Y."/>
            <person name="Luo F."/>
            <person name="Gmitter F. Jr."/>
        </authorList>
    </citation>
    <scope>NUCLEOTIDE SEQUENCE [LARGE SCALE GENOMIC DNA]</scope>
    <source>
        <strain evidence="2">cv. Valencia</strain>
    </source>
</reference>
<evidence type="ECO:0000313" key="2">
    <source>
        <dbReference type="Proteomes" id="UP000829398"/>
    </source>
</evidence>
<dbReference type="EMBL" id="CM039172">
    <property type="protein sequence ID" value="KAH9786310.1"/>
    <property type="molecule type" value="Genomic_DNA"/>
</dbReference>
<dbReference type="Proteomes" id="UP000829398">
    <property type="component" value="Chromosome 3"/>
</dbReference>
<sequence length="568" mass="63243">MLCKYGIVDAESRTVSSHHGHGAKAVKWSVILQLAFQSLGVVYGDIGTSPLCVYASTFTNDIRHVDDILGVFSLIIYTLSLIPLIKYVFIVLQANDNGDEAADCNLELPRSRGSRGTAMALRVKHKLENSQFAKPFLLITAMLGTCILIGDGVVTPCVSVISAVRGIREATSAMTEERIVWISVAILGCLFMIQQFGTDKIGYIFAPIICVWFALIGGIGIYNFFKFDPTVIKAINPIYIIEYFRRNKKEAWISLGGVVLAITGSEALFGDVGHFTVRSIQISMCTVTYPTLVLAYVGQAPPSFARTKILLAMSSSSPFQVKHRINVKIVHTSAKFKVQIYIPEVNYLLMLACMGVTLGFKDPKKIGNAYALLVLIMIIIWKSSMFFIRTYVLTIGSVESVYSSSVLYKFNQGGYLPLAFAVFLITVMYIWNNVFRRKHFYELKHKVSPGRLKEIVADTKVCRIPGLAIFYSELVQGTLIEKLKEFVREGYFWSFQGIMNEGDVTEVDEESGHENVKLVPQEKQKEALEREIEMVDEASRAGVVHLIGESEVVADSVIQNLNSSNHLQ</sequence>
<gene>
    <name evidence="1" type="ORF">KPL71_010224</name>
</gene>
<comment type="caution">
    <text evidence="1">The sequence shown here is derived from an EMBL/GenBank/DDBJ whole genome shotgun (WGS) entry which is preliminary data.</text>
</comment>